<dbReference type="EMBL" id="LJOD01000004">
    <property type="protein sequence ID" value="KPE51763.1"/>
    <property type="molecule type" value="Genomic_DNA"/>
</dbReference>
<reference evidence="1 2" key="1">
    <citation type="journal article" date="2015" name="Genom Data">
        <title>Draft genome sequence of a multidrug-resistant Chryseobacterium indologenes isolate from Malaysia.</title>
        <authorList>
            <person name="Yu C.Y."/>
            <person name="Ang G.Y."/>
            <person name="Cheng H.J."/>
            <person name="Cheong Y.M."/>
            <person name="Yin W.F."/>
            <person name="Chan K.G."/>
        </authorList>
    </citation>
    <scope>NUCLEOTIDE SEQUENCE [LARGE SCALE GENOMIC DNA]</scope>
    <source>
        <strain evidence="1 2">CI_885</strain>
    </source>
</reference>
<organism evidence="1 2">
    <name type="scientific">Chryseobacterium indologenes</name>
    <name type="common">Flavobacterium indologenes</name>
    <dbReference type="NCBI Taxonomy" id="253"/>
    <lineage>
        <taxon>Bacteria</taxon>
        <taxon>Pseudomonadati</taxon>
        <taxon>Bacteroidota</taxon>
        <taxon>Flavobacteriia</taxon>
        <taxon>Flavobacteriales</taxon>
        <taxon>Weeksellaceae</taxon>
        <taxon>Chryseobacterium group</taxon>
        <taxon>Chryseobacterium</taxon>
    </lineage>
</organism>
<reference evidence="2" key="2">
    <citation type="submission" date="2015-09" db="EMBL/GenBank/DDBJ databases">
        <title>Draft genome sequence of a multidrug-resistant Chryseobacterium indologenes isolate from Malaysia.</title>
        <authorList>
            <person name="Yu C.Y."/>
            <person name="Ang G.Y."/>
            <person name="Chan K.-G."/>
        </authorList>
    </citation>
    <scope>NUCLEOTIDE SEQUENCE [LARGE SCALE GENOMIC DNA]</scope>
    <source>
        <strain evidence="2">CI_885</strain>
    </source>
</reference>
<dbReference type="RefSeq" id="WP_062698424.1">
    <property type="nucleotide sequence ID" value="NZ_LJOD01000004.1"/>
</dbReference>
<dbReference type="AlphaFoldDB" id="A0A0N0IWX2"/>
<dbReference type="Proteomes" id="UP000037953">
    <property type="component" value="Unassembled WGS sequence"/>
</dbReference>
<comment type="caution">
    <text evidence="1">The sequence shown here is derived from an EMBL/GenBank/DDBJ whole genome shotgun (WGS) entry which is preliminary data.</text>
</comment>
<evidence type="ECO:0000313" key="1">
    <source>
        <dbReference type="EMBL" id="KPE51763.1"/>
    </source>
</evidence>
<proteinExistence type="predicted"/>
<dbReference type="PATRIC" id="fig|253.9.peg.3543"/>
<accession>A0A0N0IWX2</accession>
<protein>
    <submittedName>
        <fullName evidence="1">Uncharacterized protein</fullName>
    </submittedName>
</protein>
<name>A0A0N0IWX2_CHRID</name>
<sequence length="176" mass="18101">MKNIIITSITMLSAALFNDMKAQVAFGKDNVANPSALVEFGPGNKGIVLPSVPSAPGAVGGTFIFNTADKAVEVWEEKNNNNAGGWTSLTDQGQGALHALSNAGTDAAATAGVIIGAASTSKPGTLVLESTTKAMVLPVVANPHLTMKSSVAGTMVYDPASDMLAVYDGVNWSYWK</sequence>
<gene>
    <name evidence="1" type="ORF">AOB46_08955</name>
</gene>
<evidence type="ECO:0000313" key="2">
    <source>
        <dbReference type="Proteomes" id="UP000037953"/>
    </source>
</evidence>
<dbReference type="OrthoDB" id="705292at2"/>